<dbReference type="SUPFAM" id="SSF53448">
    <property type="entry name" value="Nucleotide-diphospho-sugar transferases"/>
    <property type="match status" value="1"/>
</dbReference>
<keyword evidence="6" id="KW-1185">Reference proteome</keyword>
<dbReference type="PANTHER" id="PTHR43630:SF1">
    <property type="entry name" value="POLY-BETA-1,6-N-ACETYL-D-GLUCOSAMINE SYNTHASE"/>
    <property type="match status" value="1"/>
</dbReference>
<dbReference type="CDD" id="cd06423">
    <property type="entry name" value="CESA_like"/>
    <property type="match status" value="1"/>
</dbReference>
<evidence type="ECO:0000313" key="5">
    <source>
        <dbReference type="EMBL" id="KKK36633.1"/>
    </source>
</evidence>
<dbReference type="Proteomes" id="UP000034166">
    <property type="component" value="Unassembled WGS sequence"/>
</dbReference>
<evidence type="ECO:0000256" key="4">
    <source>
        <dbReference type="SAM" id="Phobius"/>
    </source>
</evidence>
<keyword evidence="4" id="KW-1133">Transmembrane helix</keyword>
<dbReference type="Gene3D" id="3.90.550.10">
    <property type="entry name" value="Spore Coat Polysaccharide Biosynthesis Protein SpsA, Chain A"/>
    <property type="match status" value="1"/>
</dbReference>
<name>A0A0M2SR41_9BACI</name>
<comment type="similarity">
    <text evidence="1">Belongs to the glycosyltransferase 2 family.</text>
</comment>
<dbReference type="PATRIC" id="fig|1408103.3.peg.4068"/>
<keyword evidence="4" id="KW-0472">Membrane</keyword>
<feature type="transmembrane region" description="Helical" evidence="4">
    <location>
        <begin position="310"/>
        <end position="337"/>
    </location>
</feature>
<accession>A0A0M2SR41</accession>
<comment type="caution">
    <text evidence="5">The sequence shown here is derived from an EMBL/GenBank/DDBJ whole genome shotgun (WGS) entry which is preliminary data.</text>
</comment>
<dbReference type="Pfam" id="PF13641">
    <property type="entry name" value="Glyco_tranf_2_3"/>
    <property type="match status" value="1"/>
</dbReference>
<reference evidence="5 6" key="1">
    <citation type="submission" date="2015-04" db="EMBL/GenBank/DDBJ databases">
        <title>Taxonomic description and genome sequence of Bacillus campisalis sp. nov., a novel member of the genus Bacillus isolated from solar saltern.</title>
        <authorList>
            <person name="Mathan Kumar R."/>
            <person name="Kaur G."/>
            <person name="Kumar A."/>
            <person name="Singh N.K."/>
            <person name="Kaur N."/>
            <person name="Kumar N."/>
            <person name="Mayilraj S."/>
        </authorList>
    </citation>
    <scope>NUCLEOTIDE SEQUENCE [LARGE SCALE GENOMIC DNA]</scope>
    <source>
        <strain evidence="5 6">SA2-6</strain>
    </source>
</reference>
<dbReference type="EMBL" id="LAYY01000026">
    <property type="protein sequence ID" value="KKK36633.1"/>
    <property type="molecule type" value="Genomic_DNA"/>
</dbReference>
<gene>
    <name evidence="5" type="ORF">WQ57_18365</name>
</gene>
<evidence type="ECO:0000256" key="1">
    <source>
        <dbReference type="ARBA" id="ARBA00006739"/>
    </source>
</evidence>
<evidence type="ECO:0000256" key="2">
    <source>
        <dbReference type="ARBA" id="ARBA00022676"/>
    </source>
</evidence>
<keyword evidence="4" id="KW-0812">Transmembrane</keyword>
<dbReference type="AlphaFoldDB" id="A0A0M2SR41"/>
<evidence type="ECO:0008006" key="7">
    <source>
        <dbReference type="Google" id="ProtNLM"/>
    </source>
</evidence>
<keyword evidence="2" id="KW-0328">Glycosyltransferase</keyword>
<dbReference type="GO" id="GO:0016757">
    <property type="term" value="F:glycosyltransferase activity"/>
    <property type="evidence" value="ECO:0007669"/>
    <property type="project" value="UniProtKB-KW"/>
</dbReference>
<evidence type="ECO:0000256" key="3">
    <source>
        <dbReference type="ARBA" id="ARBA00022679"/>
    </source>
</evidence>
<keyword evidence="3" id="KW-0808">Transferase</keyword>
<feature type="transmembrane region" description="Helical" evidence="4">
    <location>
        <begin position="381"/>
        <end position="402"/>
    </location>
</feature>
<protein>
    <recommendedName>
        <fullName evidence="7">Glycosyl transferase family 2</fullName>
    </recommendedName>
</protein>
<evidence type="ECO:0000313" key="6">
    <source>
        <dbReference type="Proteomes" id="UP000034166"/>
    </source>
</evidence>
<organism evidence="5 6">
    <name type="scientific">Mesobacillus campisalis</name>
    <dbReference type="NCBI Taxonomy" id="1408103"/>
    <lineage>
        <taxon>Bacteria</taxon>
        <taxon>Bacillati</taxon>
        <taxon>Bacillota</taxon>
        <taxon>Bacilli</taxon>
        <taxon>Bacillales</taxon>
        <taxon>Bacillaceae</taxon>
        <taxon>Mesobacillus</taxon>
    </lineage>
</organism>
<dbReference type="PANTHER" id="PTHR43630">
    <property type="entry name" value="POLY-BETA-1,6-N-ACETYL-D-GLUCOSAMINE SYNTHASE"/>
    <property type="match status" value="1"/>
</dbReference>
<feature type="transmembrane region" description="Helical" evidence="4">
    <location>
        <begin position="344"/>
        <end position="369"/>
    </location>
</feature>
<proteinExistence type="inferred from homology"/>
<sequence>MVNALLVLRKKPYYMKKQVGLKEKSLSILVPCYNEQTIMDTTILGINHVNYRNYEYILINDGSTDQTFERMAELLDLEVQKIKPHPGLEFASVHGVYRSRRNPRIIVIDKVNGGKADALNAGIAYASSELVVTLDADSILDEQALPIINRAFTDPQLIAAGGNVHILQGRKFENNVLKPTMVVKTIVKFQILEYLKGFFIYKASLAKSNALSIISGAFGVFKRDVLLEVGGYRKTVGEDIDITLKVQNFRNGRKGLKVAFIPEAICYTEVPETWRDLFKQRIRWQKGFIDCVVLYMKEFIPNLFRHPLSFFFILDAFFAGIVCAFLTVAGFIFTLFYHNDLSVLLLYLTVYIAVSLLYNVIAILISYFYQNSFSVKDLLNIMLVLVLDIVFFRLLTLFYTLYGTIQYFQNKDEWNKVARTGRAYHLEQAG</sequence>
<dbReference type="InterPro" id="IPR029044">
    <property type="entry name" value="Nucleotide-diphossugar_trans"/>
</dbReference>